<protein>
    <recommendedName>
        <fullName evidence="2">Uracil-DNA glycosylase</fullName>
    </recommendedName>
</protein>
<name>A0A3B0RLH0_9ZZZZ</name>
<evidence type="ECO:0000313" key="1">
    <source>
        <dbReference type="EMBL" id="VAV85373.1"/>
    </source>
</evidence>
<dbReference type="EMBL" id="UOEA01000086">
    <property type="protein sequence ID" value="VAV85373.1"/>
    <property type="molecule type" value="Genomic_DNA"/>
</dbReference>
<reference evidence="1" key="1">
    <citation type="submission" date="2018-06" db="EMBL/GenBank/DDBJ databases">
        <authorList>
            <person name="Zhirakovskaya E."/>
        </authorList>
    </citation>
    <scope>NUCLEOTIDE SEQUENCE</scope>
</reference>
<evidence type="ECO:0008006" key="2">
    <source>
        <dbReference type="Google" id="ProtNLM"/>
    </source>
</evidence>
<organism evidence="1">
    <name type="scientific">hydrothermal vent metagenome</name>
    <dbReference type="NCBI Taxonomy" id="652676"/>
    <lineage>
        <taxon>unclassified sequences</taxon>
        <taxon>metagenomes</taxon>
        <taxon>ecological metagenomes</taxon>
    </lineage>
</organism>
<dbReference type="AlphaFoldDB" id="A0A3B0RLH0"/>
<accession>A0A3B0RLH0</accession>
<gene>
    <name evidence="1" type="ORF">MNBD_DELTA01-1299</name>
</gene>
<sequence>MEGGARLGVDCFKCKHFYVTWEKSRPRGCKALNFKAKRMPSDVVRLTSGKDCLLFTPKHRERVG</sequence>
<proteinExistence type="predicted"/>